<reference evidence="8 9" key="1">
    <citation type="journal article" date="2016" name="Nat. Commun.">
        <title>Thousands of microbial genomes shed light on interconnected biogeochemical processes in an aquifer system.</title>
        <authorList>
            <person name="Anantharaman K."/>
            <person name="Brown C.T."/>
            <person name="Hug L.A."/>
            <person name="Sharon I."/>
            <person name="Castelle C.J."/>
            <person name="Probst A.J."/>
            <person name="Thomas B.C."/>
            <person name="Singh A."/>
            <person name="Wilkins M.J."/>
            <person name="Karaoz U."/>
            <person name="Brodie E.L."/>
            <person name="Williams K.H."/>
            <person name="Hubbard S.S."/>
            <person name="Banfield J.F."/>
        </authorList>
    </citation>
    <scope>NUCLEOTIDE SEQUENCE [LARGE SCALE GENOMIC DNA]</scope>
</reference>
<name>A0A1G1WRR4_9BACT</name>
<dbReference type="InterPro" id="IPR002571">
    <property type="entry name" value="HrcA"/>
</dbReference>
<dbReference type="SUPFAM" id="SSF46785">
    <property type="entry name" value="Winged helix' DNA-binding domain"/>
    <property type="match status" value="1"/>
</dbReference>
<evidence type="ECO:0000259" key="6">
    <source>
        <dbReference type="Pfam" id="PF01628"/>
    </source>
</evidence>
<dbReference type="GO" id="GO:0003677">
    <property type="term" value="F:DNA binding"/>
    <property type="evidence" value="ECO:0007669"/>
    <property type="project" value="InterPro"/>
</dbReference>
<dbReference type="SUPFAM" id="SSF55781">
    <property type="entry name" value="GAF domain-like"/>
    <property type="match status" value="1"/>
</dbReference>
<dbReference type="InterPro" id="IPR005104">
    <property type="entry name" value="WHTH_HrcA_DNA-bd"/>
</dbReference>
<evidence type="ECO:0000313" key="9">
    <source>
        <dbReference type="Proteomes" id="UP000178068"/>
    </source>
</evidence>
<organism evidence="8 9">
    <name type="scientific">Candidatus Woykebacteria bacterium RIFCSPHIGHO2_12_FULL_45_10</name>
    <dbReference type="NCBI Taxonomy" id="1802603"/>
    <lineage>
        <taxon>Bacteria</taxon>
        <taxon>Candidatus Woykeibacteriota</taxon>
    </lineage>
</organism>
<feature type="domain" description="Heat-inducible transcription repressor HrcA C-terminal" evidence="6">
    <location>
        <begin position="96"/>
        <end position="226"/>
    </location>
</feature>
<feature type="domain" description="Winged helix-turn-helix transcription repressor HrcA DNA-binding" evidence="7">
    <location>
        <begin position="4"/>
        <end position="55"/>
    </location>
</feature>
<dbReference type="PANTHER" id="PTHR34824:SF1">
    <property type="entry name" value="HEAT-INDUCIBLE TRANSCRIPTION REPRESSOR HRCA"/>
    <property type="match status" value="1"/>
</dbReference>
<dbReference type="HAMAP" id="MF_00081">
    <property type="entry name" value="HrcA"/>
    <property type="match status" value="1"/>
</dbReference>
<dbReference type="InterPro" id="IPR029016">
    <property type="entry name" value="GAF-like_dom_sf"/>
</dbReference>
<gene>
    <name evidence="5" type="primary">hrcA</name>
    <name evidence="8" type="ORF">A3F35_01825</name>
</gene>
<comment type="similarity">
    <text evidence="5">Belongs to the HrcA family.</text>
</comment>
<evidence type="ECO:0000256" key="5">
    <source>
        <dbReference type="HAMAP-Rule" id="MF_00081"/>
    </source>
</evidence>
<dbReference type="Pfam" id="PF03444">
    <property type="entry name" value="WHD_HrcA"/>
    <property type="match status" value="1"/>
</dbReference>
<dbReference type="InterPro" id="IPR021153">
    <property type="entry name" value="HrcA_C"/>
</dbReference>
<dbReference type="PANTHER" id="PTHR34824">
    <property type="entry name" value="HEAT-INDUCIBLE TRANSCRIPTION REPRESSOR HRCA"/>
    <property type="match status" value="1"/>
</dbReference>
<evidence type="ECO:0000256" key="3">
    <source>
        <dbReference type="ARBA" id="ARBA00023016"/>
    </source>
</evidence>
<protein>
    <recommendedName>
        <fullName evidence="5">Heat-inducible transcription repressor HrcA</fullName>
    </recommendedName>
</protein>
<dbReference type="InterPro" id="IPR036390">
    <property type="entry name" value="WH_DNA-bd_sf"/>
</dbReference>
<dbReference type="Proteomes" id="UP000178068">
    <property type="component" value="Unassembled WGS sequence"/>
</dbReference>
<dbReference type="GO" id="GO:0045892">
    <property type="term" value="P:negative regulation of DNA-templated transcription"/>
    <property type="evidence" value="ECO:0007669"/>
    <property type="project" value="UniProtKB-UniRule"/>
</dbReference>
<proteinExistence type="inferred from homology"/>
<dbReference type="InterPro" id="IPR036388">
    <property type="entry name" value="WH-like_DNA-bd_sf"/>
</dbReference>
<evidence type="ECO:0000256" key="2">
    <source>
        <dbReference type="ARBA" id="ARBA00023015"/>
    </source>
</evidence>
<keyword evidence="3 5" id="KW-0346">Stress response</keyword>
<keyword evidence="1 5" id="KW-0678">Repressor</keyword>
<dbReference type="STRING" id="1802603.A3F35_01825"/>
<accession>A0A1G1WRR4</accession>
<evidence type="ECO:0000256" key="1">
    <source>
        <dbReference type="ARBA" id="ARBA00022491"/>
    </source>
</evidence>
<dbReference type="EMBL" id="MHCZ01000003">
    <property type="protein sequence ID" value="OGY30442.1"/>
    <property type="molecule type" value="Genomic_DNA"/>
</dbReference>
<keyword evidence="2 5" id="KW-0805">Transcription regulation</keyword>
<dbReference type="Gene3D" id="3.30.450.40">
    <property type="match status" value="1"/>
</dbReference>
<sequence>MAEITNRQKEILRSIVDEYVETAEPVGSESIVEKGSLGVSPATIRNEMAALTEQGYLNQPHTSAGRAPTPMGMRFYINDLMKEAGLPVKDEVEIKEALWDKRYHLHRLLKRATTELAAKTGSLAVATTEEGDIFYAGTANILDMPEFYDIDLTKTVLTMLDQNEMFAEIFDRAVGDEPVHVLLGEDIGRDYLNYCGLVFAQFGAGKRNAGNIGVIGPVRMRFERVIPTVRYFGDLLTELSNTW</sequence>
<dbReference type="AlphaFoldDB" id="A0A1G1WRR4"/>
<dbReference type="Gene3D" id="1.10.10.10">
    <property type="entry name" value="Winged helix-like DNA-binding domain superfamily/Winged helix DNA-binding domain"/>
    <property type="match status" value="1"/>
</dbReference>
<evidence type="ECO:0000259" key="7">
    <source>
        <dbReference type="Pfam" id="PF03444"/>
    </source>
</evidence>
<keyword evidence="4 5" id="KW-0804">Transcription</keyword>
<evidence type="ECO:0000313" key="8">
    <source>
        <dbReference type="EMBL" id="OGY30442.1"/>
    </source>
</evidence>
<dbReference type="Pfam" id="PF01628">
    <property type="entry name" value="HrcA"/>
    <property type="match status" value="1"/>
</dbReference>
<comment type="caution">
    <text evidence="8">The sequence shown here is derived from an EMBL/GenBank/DDBJ whole genome shotgun (WGS) entry which is preliminary data.</text>
</comment>
<evidence type="ECO:0000256" key="4">
    <source>
        <dbReference type="ARBA" id="ARBA00023163"/>
    </source>
</evidence>
<comment type="function">
    <text evidence="5">Negative regulator of class I heat shock genes (grpE-dnaK-dnaJ and groELS operons). Prevents heat-shock induction of these operons.</text>
</comment>